<comment type="caution">
    <text evidence="6">The sequence shown here is derived from an EMBL/GenBank/DDBJ whole genome shotgun (WGS) entry which is preliminary data.</text>
</comment>
<evidence type="ECO:0000256" key="1">
    <source>
        <dbReference type="ARBA" id="ARBA00007074"/>
    </source>
</evidence>
<sequence>MSIASVTDRIQQIESQISQLQSTQTSDAATSAAFATTLDKVSATTAATSADPATGVSSDLGTDLGTAAPTTSQKAVVDEAKKYLGLPYVWGGTSISSGVDCSGLVQSVYKSLGYDLPRLSADQARSGRPIAGMADAQPGDLIAWNNSSRNNGADHIAIYVGNGKMIEAPHTGAQVRLVDVPSTPDYIRRILPDSANGSAARSVAPTSSDLAASRASFDLQSLLSTTGLTAQEGAA</sequence>
<dbReference type="Pfam" id="PF00877">
    <property type="entry name" value="NLPC_P60"/>
    <property type="match status" value="1"/>
</dbReference>
<evidence type="ECO:0000259" key="5">
    <source>
        <dbReference type="PROSITE" id="PS51935"/>
    </source>
</evidence>
<dbReference type="Proteomes" id="UP001500571">
    <property type="component" value="Unassembled WGS sequence"/>
</dbReference>
<gene>
    <name evidence="6" type="ORF">GCM10009798_16420</name>
</gene>
<keyword evidence="2" id="KW-0645">Protease</keyword>
<accession>A0ABP5C504</accession>
<organism evidence="6 7">
    <name type="scientific">Nocardioides panacihumi</name>
    <dbReference type="NCBI Taxonomy" id="400774"/>
    <lineage>
        <taxon>Bacteria</taxon>
        <taxon>Bacillati</taxon>
        <taxon>Actinomycetota</taxon>
        <taxon>Actinomycetes</taxon>
        <taxon>Propionibacteriales</taxon>
        <taxon>Nocardioidaceae</taxon>
        <taxon>Nocardioides</taxon>
    </lineage>
</organism>
<dbReference type="PANTHER" id="PTHR47053">
    <property type="entry name" value="MUREIN DD-ENDOPEPTIDASE MEPH-RELATED"/>
    <property type="match status" value="1"/>
</dbReference>
<evidence type="ECO:0000313" key="7">
    <source>
        <dbReference type="Proteomes" id="UP001500571"/>
    </source>
</evidence>
<keyword evidence="4" id="KW-0788">Thiol protease</keyword>
<dbReference type="PROSITE" id="PS51935">
    <property type="entry name" value="NLPC_P60"/>
    <property type="match status" value="1"/>
</dbReference>
<dbReference type="SUPFAM" id="SSF54001">
    <property type="entry name" value="Cysteine proteinases"/>
    <property type="match status" value="1"/>
</dbReference>
<evidence type="ECO:0000256" key="4">
    <source>
        <dbReference type="ARBA" id="ARBA00022807"/>
    </source>
</evidence>
<name>A0ABP5C504_9ACTN</name>
<feature type="domain" description="NlpC/P60" evidence="5">
    <location>
        <begin position="70"/>
        <end position="198"/>
    </location>
</feature>
<keyword evidence="7" id="KW-1185">Reference proteome</keyword>
<dbReference type="EMBL" id="BAAAPB010000001">
    <property type="protein sequence ID" value="GAA1957705.1"/>
    <property type="molecule type" value="Genomic_DNA"/>
</dbReference>
<dbReference type="InterPro" id="IPR051202">
    <property type="entry name" value="Peptidase_C40"/>
</dbReference>
<dbReference type="InterPro" id="IPR000064">
    <property type="entry name" value="NLP_P60_dom"/>
</dbReference>
<comment type="similarity">
    <text evidence="1">Belongs to the peptidase C40 family.</text>
</comment>
<evidence type="ECO:0000256" key="2">
    <source>
        <dbReference type="ARBA" id="ARBA00022670"/>
    </source>
</evidence>
<protein>
    <recommendedName>
        <fullName evidence="5">NlpC/P60 domain-containing protein</fullName>
    </recommendedName>
</protein>
<dbReference type="InterPro" id="IPR038765">
    <property type="entry name" value="Papain-like_cys_pep_sf"/>
</dbReference>
<proteinExistence type="inferred from homology"/>
<dbReference type="RefSeq" id="WP_344044264.1">
    <property type="nucleotide sequence ID" value="NZ_BAAAPB010000001.1"/>
</dbReference>
<evidence type="ECO:0000256" key="3">
    <source>
        <dbReference type="ARBA" id="ARBA00022801"/>
    </source>
</evidence>
<evidence type="ECO:0000313" key="6">
    <source>
        <dbReference type="EMBL" id="GAA1957705.1"/>
    </source>
</evidence>
<reference evidence="7" key="1">
    <citation type="journal article" date="2019" name="Int. J. Syst. Evol. Microbiol.">
        <title>The Global Catalogue of Microorganisms (GCM) 10K type strain sequencing project: providing services to taxonomists for standard genome sequencing and annotation.</title>
        <authorList>
            <consortium name="The Broad Institute Genomics Platform"/>
            <consortium name="The Broad Institute Genome Sequencing Center for Infectious Disease"/>
            <person name="Wu L."/>
            <person name="Ma J."/>
        </authorList>
    </citation>
    <scope>NUCLEOTIDE SEQUENCE [LARGE SCALE GENOMIC DNA]</scope>
    <source>
        <strain evidence="7">JCM 15309</strain>
    </source>
</reference>
<dbReference type="Gene3D" id="3.90.1720.10">
    <property type="entry name" value="endopeptidase domain like (from Nostoc punctiforme)"/>
    <property type="match status" value="1"/>
</dbReference>
<keyword evidence="3" id="KW-0378">Hydrolase</keyword>
<dbReference type="PANTHER" id="PTHR47053:SF1">
    <property type="entry name" value="MUREIN DD-ENDOPEPTIDASE MEPH-RELATED"/>
    <property type="match status" value="1"/>
</dbReference>